<evidence type="ECO:0000256" key="4">
    <source>
        <dbReference type="ARBA" id="ARBA00022691"/>
    </source>
</evidence>
<dbReference type="PROSITE" id="PS51918">
    <property type="entry name" value="RADICAL_SAM"/>
    <property type="match status" value="1"/>
</dbReference>
<keyword evidence="1 9" id="KW-0004">4Fe-4S</keyword>
<dbReference type="GO" id="GO:0005737">
    <property type="term" value="C:cytoplasm"/>
    <property type="evidence" value="ECO:0007669"/>
    <property type="project" value="UniProtKB-SubCell"/>
</dbReference>
<dbReference type="EMBL" id="CP036299">
    <property type="protein sequence ID" value="QDV32149.1"/>
    <property type="molecule type" value="Genomic_DNA"/>
</dbReference>
<dbReference type="AlphaFoldDB" id="A0A518GU85"/>
<dbReference type="SFLD" id="SFLDF00271">
    <property type="entry name" value="lipoyl_synthase"/>
    <property type="match status" value="1"/>
</dbReference>
<organism evidence="11 12">
    <name type="scientific">Planctopirus ephydatiae</name>
    <dbReference type="NCBI Taxonomy" id="2528019"/>
    <lineage>
        <taxon>Bacteria</taxon>
        <taxon>Pseudomonadati</taxon>
        <taxon>Planctomycetota</taxon>
        <taxon>Planctomycetia</taxon>
        <taxon>Planctomycetales</taxon>
        <taxon>Planctomycetaceae</taxon>
        <taxon>Planctopirus</taxon>
    </lineage>
</organism>
<feature type="domain" description="Radical SAM core" evidence="10">
    <location>
        <begin position="103"/>
        <end position="318"/>
    </location>
</feature>
<reference evidence="11 12" key="1">
    <citation type="submission" date="2019-02" db="EMBL/GenBank/DDBJ databases">
        <title>Deep-cultivation of Planctomycetes and their phenomic and genomic characterization uncovers novel biology.</title>
        <authorList>
            <person name="Wiegand S."/>
            <person name="Jogler M."/>
            <person name="Boedeker C."/>
            <person name="Pinto D."/>
            <person name="Vollmers J."/>
            <person name="Rivas-Marin E."/>
            <person name="Kohn T."/>
            <person name="Peeters S.H."/>
            <person name="Heuer A."/>
            <person name="Rast P."/>
            <person name="Oberbeckmann S."/>
            <person name="Bunk B."/>
            <person name="Jeske O."/>
            <person name="Meyerdierks A."/>
            <person name="Storesund J.E."/>
            <person name="Kallscheuer N."/>
            <person name="Luecker S."/>
            <person name="Lage O.M."/>
            <person name="Pohl T."/>
            <person name="Merkel B.J."/>
            <person name="Hornburger P."/>
            <person name="Mueller R.-W."/>
            <person name="Bruemmer F."/>
            <person name="Labrenz M."/>
            <person name="Spormann A.M."/>
            <person name="Op den Camp H."/>
            <person name="Overmann J."/>
            <person name="Amann R."/>
            <person name="Jetten M.S.M."/>
            <person name="Mascher T."/>
            <person name="Medema M.H."/>
            <person name="Devos D.P."/>
            <person name="Kaster A.-K."/>
            <person name="Ovreas L."/>
            <person name="Rohde M."/>
            <person name="Galperin M.Y."/>
            <person name="Jogler C."/>
        </authorList>
    </citation>
    <scope>NUCLEOTIDE SEQUENCE [LARGE SCALE GENOMIC DNA]</scope>
    <source>
        <strain evidence="11 12">Spb1</strain>
    </source>
</reference>
<keyword evidence="6 9" id="KW-0408">Iron</keyword>
<evidence type="ECO:0000313" key="12">
    <source>
        <dbReference type="Proteomes" id="UP000315349"/>
    </source>
</evidence>
<dbReference type="UniPathway" id="UPA00538">
    <property type="reaction ID" value="UER00593"/>
</dbReference>
<evidence type="ECO:0000256" key="7">
    <source>
        <dbReference type="ARBA" id="ARBA00023014"/>
    </source>
</evidence>
<dbReference type="InterPro" id="IPR006638">
    <property type="entry name" value="Elp3/MiaA/NifB-like_rSAM"/>
</dbReference>
<dbReference type="Pfam" id="PF04055">
    <property type="entry name" value="Radical_SAM"/>
    <property type="match status" value="1"/>
</dbReference>
<dbReference type="Gene3D" id="3.20.20.70">
    <property type="entry name" value="Aldolase class I"/>
    <property type="match status" value="1"/>
</dbReference>
<dbReference type="InterPro" id="IPR013785">
    <property type="entry name" value="Aldolase_TIM"/>
</dbReference>
<sequence length="342" mass="36952">MSSPNLLPILPNGFEASGSAASQCGSGGCDSSATPASAAQPSSCGSAASPHLEAVTTTRLRLPKWLKRPLPQAGMQYTSDVIADLKLETVCESAKCPNRTECWSAKTATFMVLGNVCTRPCGFCSVPRGKTEVVQLDEPGRVAEAAARLGLKYVVITSVTRDDLPDGGANHFYECILAVRERTGAQVEVLTPDFKGNRAAISRVIEARPDVFNHNTETVPRLYHRVRRNAEYQRTLNLLAQIKEEAPDMLTKTGLMLGLGETRDELLEVLADLRAVNCDMLTLGQYLQPTPDMLPVERYVPPEEFDELGELARGLGFSMVASGPFVRSSYHAGEMAHVAGQA</sequence>
<evidence type="ECO:0000256" key="2">
    <source>
        <dbReference type="ARBA" id="ARBA00022490"/>
    </source>
</evidence>
<gene>
    <name evidence="9 11" type="primary">lipA</name>
    <name evidence="11" type="ORF">Spb1_40990</name>
</gene>
<evidence type="ECO:0000256" key="6">
    <source>
        <dbReference type="ARBA" id="ARBA00023004"/>
    </source>
</evidence>
<keyword evidence="7 9" id="KW-0411">Iron-sulfur</keyword>
<keyword evidence="3 9" id="KW-0808">Transferase</keyword>
<comment type="catalytic activity">
    <reaction evidence="8 9">
        <text>[[Fe-S] cluster scaffold protein carrying a second [4Fe-4S](2+) cluster] + N(6)-octanoyl-L-lysyl-[protein] + 2 oxidized [2Fe-2S]-[ferredoxin] + 2 S-adenosyl-L-methionine + 4 H(+) = [[Fe-S] cluster scaffold protein] + N(6)-[(R)-dihydrolipoyl]-L-lysyl-[protein] + 4 Fe(3+) + 2 hydrogen sulfide + 2 5'-deoxyadenosine + 2 L-methionine + 2 reduced [2Fe-2S]-[ferredoxin]</text>
        <dbReference type="Rhea" id="RHEA:16585"/>
        <dbReference type="Rhea" id="RHEA-COMP:9928"/>
        <dbReference type="Rhea" id="RHEA-COMP:10000"/>
        <dbReference type="Rhea" id="RHEA-COMP:10001"/>
        <dbReference type="Rhea" id="RHEA-COMP:10475"/>
        <dbReference type="Rhea" id="RHEA-COMP:14568"/>
        <dbReference type="Rhea" id="RHEA-COMP:14569"/>
        <dbReference type="ChEBI" id="CHEBI:15378"/>
        <dbReference type="ChEBI" id="CHEBI:17319"/>
        <dbReference type="ChEBI" id="CHEBI:29034"/>
        <dbReference type="ChEBI" id="CHEBI:29919"/>
        <dbReference type="ChEBI" id="CHEBI:33722"/>
        <dbReference type="ChEBI" id="CHEBI:33737"/>
        <dbReference type="ChEBI" id="CHEBI:33738"/>
        <dbReference type="ChEBI" id="CHEBI:57844"/>
        <dbReference type="ChEBI" id="CHEBI:59789"/>
        <dbReference type="ChEBI" id="CHEBI:78809"/>
        <dbReference type="ChEBI" id="CHEBI:83100"/>
        <dbReference type="EC" id="2.8.1.8"/>
    </reaction>
</comment>
<proteinExistence type="inferred from homology"/>
<dbReference type="SUPFAM" id="SSF102114">
    <property type="entry name" value="Radical SAM enzymes"/>
    <property type="match status" value="1"/>
</dbReference>
<feature type="binding site" evidence="9">
    <location>
        <position position="102"/>
    </location>
    <ligand>
        <name>[4Fe-4S] cluster</name>
        <dbReference type="ChEBI" id="CHEBI:49883"/>
        <label>1</label>
    </ligand>
</feature>
<evidence type="ECO:0000256" key="5">
    <source>
        <dbReference type="ARBA" id="ARBA00022723"/>
    </source>
</evidence>
<feature type="binding site" evidence="9">
    <location>
        <position position="124"/>
    </location>
    <ligand>
        <name>[4Fe-4S] cluster</name>
        <dbReference type="ChEBI" id="CHEBI:49883"/>
        <label>2</label>
        <note>4Fe-4S-S-AdoMet</note>
    </ligand>
</feature>
<comment type="subcellular location">
    <subcellularLocation>
        <location evidence="9">Cytoplasm</location>
    </subcellularLocation>
</comment>
<dbReference type="Proteomes" id="UP000315349">
    <property type="component" value="Chromosome"/>
</dbReference>
<evidence type="ECO:0000256" key="3">
    <source>
        <dbReference type="ARBA" id="ARBA00022679"/>
    </source>
</evidence>
<dbReference type="HAMAP" id="MF_00206">
    <property type="entry name" value="Lipoyl_synth"/>
    <property type="match status" value="1"/>
</dbReference>
<protein>
    <recommendedName>
        <fullName evidence="9">Lipoyl synthase</fullName>
        <ecNumber evidence="9">2.8.1.8</ecNumber>
    </recommendedName>
    <alternativeName>
        <fullName evidence="9">Lip-syn</fullName>
        <shortName evidence="9">LS</shortName>
    </alternativeName>
    <alternativeName>
        <fullName evidence="9">Lipoate synthase</fullName>
    </alternativeName>
    <alternativeName>
        <fullName evidence="9">Lipoic acid synthase</fullName>
    </alternativeName>
    <alternativeName>
        <fullName evidence="9">Sulfur insertion protein LipA</fullName>
    </alternativeName>
</protein>
<feature type="binding site" evidence="9">
    <location>
        <position position="117"/>
    </location>
    <ligand>
        <name>[4Fe-4S] cluster</name>
        <dbReference type="ChEBI" id="CHEBI:49883"/>
        <label>2</label>
        <note>4Fe-4S-S-AdoMet</note>
    </ligand>
</feature>
<dbReference type="NCBIfam" id="NF009544">
    <property type="entry name" value="PRK12928.1"/>
    <property type="match status" value="1"/>
</dbReference>
<feature type="binding site" evidence="9">
    <location>
        <position position="96"/>
    </location>
    <ligand>
        <name>[4Fe-4S] cluster</name>
        <dbReference type="ChEBI" id="CHEBI:49883"/>
        <label>1</label>
    </ligand>
</feature>
<comment type="similarity">
    <text evidence="9">Belongs to the radical SAM superfamily. Lipoyl synthase family.</text>
</comment>
<feature type="binding site" evidence="9">
    <location>
        <position position="329"/>
    </location>
    <ligand>
        <name>[4Fe-4S] cluster</name>
        <dbReference type="ChEBI" id="CHEBI:49883"/>
        <label>1</label>
    </ligand>
</feature>
<dbReference type="EC" id="2.8.1.8" evidence="9"/>
<evidence type="ECO:0000313" key="11">
    <source>
        <dbReference type="EMBL" id="QDV32149.1"/>
    </source>
</evidence>
<comment type="cofactor">
    <cofactor evidence="9">
        <name>[4Fe-4S] cluster</name>
        <dbReference type="ChEBI" id="CHEBI:49883"/>
    </cofactor>
    <text evidence="9">Binds 2 [4Fe-4S] clusters per subunit. One cluster is coordinated with 3 cysteines and an exchangeable S-adenosyl-L-methionine.</text>
</comment>
<comment type="pathway">
    <text evidence="9">Protein modification; protein lipoylation via endogenous pathway; protein N(6)-(lipoyl)lysine from octanoyl-[acyl-carrier-protein]: step 2/2.</text>
</comment>
<dbReference type="SMART" id="SM00729">
    <property type="entry name" value="Elp3"/>
    <property type="match status" value="1"/>
</dbReference>
<keyword evidence="12" id="KW-1185">Reference proteome</keyword>
<dbReference type="InterPro" id="IPR003698">
    <property type="entry name" value="Lipoyl_synth"/>
</dbReference>
<dbReference type="GO" id="GO:0016992">
    <property type="term" value="F:lipoate synthase activity"/>
    <property type="evidence" value="ECO:0007669"/>
    <property type="project" value="UniProtKB-UniRule"/>
</dbReference>
<dbReference type="OrthoDB" id="9787898at2"/>
<feature type="binding site" evidence="9">
    <location>
        <position position="91"/>
    </location>
    <ligand>
        <name>[4Fe-4S] cluster</name>
        <dbReference type="ChEBI" id="CHEBI:49883"/>
        <label>1</label>
    </ligand>
</feature>
<keyword evidence="4 9" id="KW-0949">S-adenosyl-L-methionine</keyword>
<evidence type="ECO:0000256" key="1">
    <source>
        <dbReference type="ARBA" id="ARBA00022485"/>
    </source>
</evidence>
<dbReference type="InterPro" id="IPR007197">
    <property type="entry name" value="rSAM"/>
</dbReference>
<evidence type="ECO:0000259" key="10">
    <source>
        <dbReference type="PROSITE" id="PS51918"/>
    </source>
</evidence>
<dbReference type="GO" id="GO:0046872">
    <property type="term" value="F:metal ion binding"/>
    <property type="evidence" value="ECO:0007669"/>
    <property type="project" value="UniProtKB-KW"/>
</dbReference>
<dbReference type="PIRSF" id="PIRSF005963">
    <property type="entry name" value="Lipoyl_synth"/>
    <property type="match status" value="1"/>
</dbReference>
<dbReference type="GO" id="GO:0051539">
    <property type="term" value="F:4 iron, 4 sulfur cluster binding"/>
    <property type="evidence" value="ECO:0007669"/>
    <property type="project" value="UniProtKB-UniRule"/>
</dbReference>
<dbReference type="KEGG" id="peh:Spb1_40990"/>
<evidence type="ECO:0000256" key="9">
    <source>
        <dbReference type="HAMAP-Rule" id="MF_00206"/>
    </source>
</evidence>
<keyword evidence="2 9" id="KW-0963">Cytoplasm</keyword>
<feature type="binding site" evidence="9">
    <location>
        <position position="121"/>
    </location>
    <ligand>
        <name>[4Fe-4S] cluster</name>
        <dbReference type="ChEBI" id="CHEBI:49883"/>
        <label>2</label>
        <note>4Fe-4S-S-AdoMet</note>
    </ligand>
</feature>
<comment type="function">
    <text evidence="9">Catalyzes the radical-mediated insertion of two sulfur atoms into the C-6 and C-8 positions of the octanoyl moiety bound to the lipoyl domains of lipoate-dependent enzymes, thereby converting the octanoylated domains into lipoylated derivatives.</text>
</comment>
<dbReference type="GO" id="GO:0009249">
    <property type="term" value="P:protein lipoylation"/>
    <property type="evidence" value="ECO:0007669"/>
    <property type="project" value="UniProtKB-UniRule"/>
</dbReference>
<dbReference type="CDD" id="cd01335">
    <property type="entry name" value="Radical_SAM"/>
    <property type="match status" value="1"/>
</dbReference>
<dbReference type="NCBIfam" id="TIGR00510">
    <property type="entry name" value="lipA"/>
    <property type="match status" value="1"/>
</dbReference>
<keyword evidence="5 9" id="KW-0479">Metal-binding</keyword>
<dbReference type="SFLD" id="SFLDS00029">
    <property type="entry name" value="Radical_SAM"/>
    <property type="match status" value="1"/>
</dbReference>
<name>A0A518GU85_9PLAN</name>
<dbReference type="PANTHER" id="PTHR10949:SF0">
    <property type="entry name" value="LIPOYL SYNTHASE, MITOCHONDRIAL"/>
    <property type="match status" value="1"/>
</dbReference>
<dbReference type="NCBIfam" id="NF004019">
    <property type="entry name" value="PRK05481.1"/>
    <property type="match status" value="1"/>
</dbReference>
<dbReference type="PANTHER" id="PTHR10949">
    <property type="entry name" value="LIPOYL SYNTHASE"/>
    <property type="match status" value="1"/>
</dbReference>
<dbReference type="InterPro" id="IPR058240">
    <property type="entry name" value="rSAM_sf"/>
</dbReference>
<accession>A0A518GU85</accession>
<dbReference type="FunFam" id="3.20.20.70:FF:000186">
    <property type="entry name" value="Lipoyl synthase"/>
    <property type="match status" value="1"/>
</dbReference>
<evidence type="ECO:0000256" key="8">
    <source>
        <dbReference type="ARBA" id="ARBA00047326"/>
    </source>
</evidence>
<dbReference type="SFLD" id="SFLDG01058">
    <property type="entry name" value="lipoyl_synthase_like"/>
    <property type="match status" value="1"/>
</dbReference>